<dbReference type="GO" id="GO:0000272">
    <property type="term" value="P:polysaccharide catabolic process"/>
    <property type="evidence" value="ECO:0007669"/>
    <property type="project" value="UniProtKB-KW"/>
</dbReference>
<comment type="function">
    <text evidence="12">Specific in hydrolyzing the terminal glycosidic bond of polygalacturonic acid and oligogalacturonates.</text>
</comment>
<keyword evidence="7" id="KW-0325">Glycoprotein</keyword>
<dbReference type="EC" id="3.2.1.67" evidence="13"/>
<dbReference type="Gene3D" id="2.160.20.10">
    <property type="entry name" value="Single-stranded right-handed beta-helix, Pectin lyase-like"/>
    <property type="match status" value="1"/>
</dbReference>
<dbReference type="Pfam" id="PF00295">
    <property type="entry name" value="Glyco_hydro_28"/>
    <property type="match status" value="1"/>
</dbReference>
<keyword evidence="6" id="KW-1015">Disulfide bond</keyword>
<keyword evidence="16" id="KW-0456">Lyase</keyword>
<evidence type="ECO:0000256" key="4">
    <source>
        <dbReference type="ARBA" id="ARBA00022729"/>
    </source>
</evidence>
<evidence type="ECO:0000256" key="7">
    <source>
        <dbReference type="ARBA" id="ARBA00023180"/>
    </source>
</evidence>
<comment type="subcellular location">
    <subcellularLocation>
        <location evidence="1">Secreted</location>
    </subcellularLocation>
</comment>
<evidence type="ECO:0000256" key="15">
    <source>
        <dbReference type="RuleBase" id="RU361169"/>
    </source>
</evidence>
<keyword evidence="8" id="KW-0119">Carbohydrate metabolism</keyword>
<keyword evidence="17" id="KW-1185">Reference proteome</keyword>
<dbReference type="AlphaFoldDB" id="A0A5J5EK26"/>
<dbReference type="InterPro" id="IPR012334">
    <property type="entry name" value="Pectin_lyas_fold"/>
</dbReference>
<dbReference type="GO" id="GO:0071555">
    <property type="term" value="P:cell wall organization"/>
    <property type="evidence" value="ECO:0007669"/>
    <property type="project" value="UniProtKB-KW"/>
</dbReference>
<comment type="caution">
    <text evidence="16">The sequence shown here is derived from an EMBL/GenBank/DDBJ whole genome shotgun (WGS) entry which is preliminary data.</text>
</comment>
<comment type="catalytic activity">
    <reaction evidence="14">
        <text>[(1-&gt;4)-alpha-D-galacturonosyl](n) + H2O = alpha-D-galacturonate + [(1-&gt;4)-alpha-D-galacturonosyl](n-1)</text>
        <dbReference type="Rhea" id="RHEA:14117"/>
        <dbReference type="Rhea" id="RHEA-COMP:14570"/>
        <dbReference type="Rhea" id="RHEA-COMP:14572"/>
        <dbReference type="ChEBI" id="CHEBI:15377"/>
        <dbReference type="ChEBI" id="CHEBI:58658"/>
        <dbReference type="ChEBI" id="CHEBI:140523"/>
        <dbReference type="EC" id="3.2.1.67"/>
    </reaction>
</comment>
<dbReference type="GO" id="GO:0005576">
    <property type="term" value="C:extracellular region"/>
    <property type="evidence" value="ECO:0007669"/>
    <property type="project" value="UniProtKB-SubCell"/>
</dbReference>
<dbReference type="PANTHER" id="PTHR31736">
    <property type="match status" value="1"/>
</dbReference>
<keyword evidence="9 15" id="KW-0326">Glycosidase</keyword>
<name>A0A5J5EK26_9PEZI</name>
<gene>
    <name evidence="16" type="ORF">FN846DRAFT_785096</name>
</gene>
<dbReference type="PANTHER" id="PTHR31736:SF12">
    <property type="entry name" value="EXO-POLYGALACTURONASE, PUTATIVE-RELATED"/>
    <property type="match status" value="1"/>
</dbReference>
<evidence type="ECO:0000313" key="16">
    <source>
        <dbReference type="EMBL" id="KAA8895427.1"/>
    </source>
</evidence>
<evidence type="ECO:0000256" key="9">
    <source>
        <dbReference type="ARBA" id="ARBA00023295"/>
    </source>
</evidence>
<sequence>MHIDLNIADTHAWSLIRRTARAAVTPHATATSETLKESLYTITAADTSVPAYSNTDYDFCHFSCSIFPVGITIAHRTSALSTGCVSPQKLHITPSFAGGVMSASLPAAGYYIVKLDAHKEVIILADPAEEEAAIPSPLSPKTWNVLSFGAKNDGSDFAATTSVFQSCLDAAAAAHGTVYVPAGVYSVGNLVLGSNTTLYLASGSTLRFSAENADAYKVHWHKTSQGSRPITWWLSTAFGSRNVRIFGRGVLDGNGVCAVAAGGMGNNLLVPIATRNFSCEGITFVNAASWAVTPILTTHARFSHCKFLNRFTDAGENDGIDVMHSSHILITRCIGVGLDDPFSTKTWSHRHGDISASWPIPSGGLPAVTNITFDTTTSWTICFGLKIGAGIWAPQENITFRNAVVYDCSIAVGIHFQSGASYAKNVTFENIDIEHVTWTNMRISNWCSFMITGGDANPNSPYQIRDVKVANVHVRMRGNTDAILKGRPGRVVKNVLFKDVRMQDGSLARNLQELGFEDVDWVEGVEVM</sequence>
<protein>
    <recommendedName>
        <fullName evidence="13">galacturonan 1,4-alpha-galacturonidase</fullName>
        <ecNumber evidence="13">3.2.1.67</ecNumber>
    </recommendedName>
</protein>
<keyword evidence="4" id="KW-0732">Signal</keyword>
<reference evidence="16 17" key="1">
    <citation type="submission" date="2019-09" db="EMBL/GenBank/DDBJ databases">
        <title>Draft genome of the ectomycorrhizal ascomycete Sphaerosporella brunnea.</title>
        <authorList>
            <consortium name="DOE Joint Genome Institute"/>
            <person name="Benucci G.M."/>
            <person name="Marozzi G."/>
            <person name="Antonielli L."/>
            <person name="Sanchez S."/>
            <person name="Marco P."/>
            <person name="Wang X."/>
            <person name="Falini L.B."/>
            <person name="Barry K."/>
            <person name="Haridas S."/>
            <person name="Lipzen A."/>
            <person name="Labutti K."/>
            <person name="Grigoriev I.V."/>
            <person name="Murat C."/>
            <person name="Martin F."/>
            <person name="Albertini E."/>
            <person name="Donnini D."/>
            <person name="Bonito G."/>
        </authorList>
    </citation>
    <scope>NUCLEOTIDE SEQUENCE [LARGE SCALE GENOMIC DNA]</scope>
    <source>
        <strain evidence="16 17">Sb_GMNB300</strain>
    </source>
</reference>
<evidence type="ECO:0000256" key="1">
    <source>
        <dbReference type="ARBA" id="ARBA00004613"/>
    </source>
</evidence>
<evidence type="ECO:0000256" key="12">
    <source>
        <dbReference type="ARBA" id="ARBA00037312"/>
    </source>
</evidence>
<evidence type="ECO:0000313" key="17">
    <source>
        <dbReference type="Proteomes" id="UP000326924"/>
    </source>
</evidence>
<evidence type="ECO:0000256" key="8">
    <source>
        <dbReference type="ARBA" id="ARBA00023277"/>
    </source>
</evidence>
<evidence type="ECO:0000256" key="2">
    <source>
        <dbReference type="ARBA" id="ARBA00008834"/>
    </source>
</evidence>
<dbReference type="InParanoid" id="A0A5J5EK26"/>
<dbReference type="GO" id="GO:0047911">
    <property type="term" value="F:galacturan 1,4-alpha-galacturonidase activity"/>
    <property type="evidence" value="ECO:0007669"/>
    <property type="project" value="UniProtKB-EC"/>
</dbReference>
<accession>A0A5J5EK26</accession>
<keyword evidence="5 15" id="KW-0378">Hydrolase</keyword>
<evidence type="ECO:0000256" key="13">
    <source>
        <dbReference type="ARBA" id="ARBA00038933"/>
    </source>
</evidence>
<dbReference type="SUPFAM" id="SSF51126">
    <property type="entry name" value="Pectin lyase-like"/>
    <property type="match status" value="1"/>
</dbReference>
<dbReference type="Proteomes" id="UP000326924">
    <property type="component" value="Unassembled WGS sequence"/>
</dbReference>
<comment type="similarity">
    <text evidence="2 15">Belongs to the glycosyl hydrolase 28 family.</text>
</comment>
<keyword evidence="11" id="KW-0624">Polysaccharide degradation</keyword>
<dbReference type="EMBL" id="VXIS01000265">
    <property type="protein sequence ID" value="KAA8895427.1"/>
    <property type="molecule type" value="Genomic_DNA"/>
</dbReference>
<evidence type="ECO:0000256" key="14">
    <source>
        <dbReference type="ARBA" id="ARBA00048766"/>
    </source>
</evidence>
<dbReference type="OrthoDB" id="187139at2759"/>
<keyword evidence="3" id="KW-0964">Secreted</keyword>
<dbReference type="GO" id="GO:0016829">
    <property type="term" value="F:lyase activity"/>
    <property type="evidence" value="ECO:0007669"/>
    <property type="project" value="UniProtKB-KW"/>
</dbReference>
<evidence type="ECO:0000256" key="10">
    <source>
        <dbReference type="ARBA" id="ARBA00023316"/>
    </source>
</evidence>
<dbReference type="InterPro" id="IPR000743">
    <property type="entry name" value="Glyco_hydro_28"/>
</dbReference>
<evidence type="ECO:0000256" key="6">
    <source>
        <dbReference type="ARBA" id="ARBA00023157"/>
    </source>
</evidence>
<evidence type="ECO:0000256" key="5">
    <source>
        <dbReference type="ARBA" id="ARBA00022801"/>
    </source>
</evidence>
<dbReference type="InterPro" id="IPR011050">
    <property type="entry name" value="Pectin_lyase_fold/virulence"/>
</dbReference>
<organism evidence="16 17">
    <name type="scientific">Sphaerosporella brunnea</name>
    <dbReference type="NCBI Taxonomy" id="1250544"/>
    <lineage>
        <taxon>Eukaryota</taxon>
        <taxon>Fungi</taxon>
        <taxon>Dikarya</taxon>
        <taxon>Ascomycota</taxon>
        <taxon>Pezizomycotina</taxon>
        <taxon>Pezizomycetes</taxon>
        <taxon>Pezizales</taxon>
        <taxon>Pyronemataceae</taxon>
        <taxon>Sphaerosporella</taxon>
    </lineage>
</organism>
<evidence type="ECO:0000256" key="11">
    <source>
        <dbReference type="ARBA" id="ARBA00023326"/>
    </source>
</evidence>
<evidence type="ECO:0000256" key="3">
    <source>
        <dbReference type="ARBA" id="ARBA00022525"/>
    </source>
</evidence>
<keyword evidence="10" id="KW-0961">Cell wall biogenesis/degradation</keyword>
<proteinExistence type="inferred from homology"/>
<dbReference type="GO" id="GO:0004650">
    <property type="term" value="F:polygalacturonase activity"/>
    <property type="evidence" value="ECO:0007669"/>
    <property type="project" value="InterPro"/>
</dbReference>